<evidence type="ECO:0000256" key="1">
    <source>
        <dbReference type="SAM" id="MobiDB-lite"/>
    </source>
</evidence>
<protein>
    <submittedName>
        <fullName evidence="2">Uncharacterized protein</fullName>
    </submittedName>
</protein>
<organism evidence="2 3">
    <name type="scientific">Natronococcus jeotgali DSM 18795</name>
    <dbReference type="NCBI Taxonomy" id="1227498"/>
    <lineage>
        <taxon>Archaea</taxon>
        <taxon>Methanobacteriati</taxon>
        <taxon>Methanobacteriota</taxon>
        <taxon>Stenosarchaea group</taxon>
        <taxon>Halobacteria</taxon>
        <taxon>Halobacteriales</taxon>
        <taxon>Natrialbaceae</taxon>
        <taxon>Natronococcus</taxon>
    </lineage>
</organism>
<keyword evidence="3" id="KW-1185">Reference proteome</keyword>
<proteinExistence type="predicted"/>
<evidence type="ECO:0000313" key="2">
    <source>
        <dbReference type="EMBL" id="ELY54209.1"/>
    </source>
</evidence>
<comment type="caution">
    <text evidence="2">The sequence shown here is derived from an EMBL/GenBank/DDBJ whole genome shotgun (WGS) entry which is preliminary data.</text>
</comment>
<reference evidence="2 3" key="1">
    <citation type="journal article" date="2014" name="PLoS Genet.">
        <title>Phylogenetically driven sequencing of extremely halophilic archaea reveals strategies for static and dynamic osmo-response.</title>
        <authorList>
            <person name="Becker E.A."/>
            <person name="Seitzer P.M."/>
            <person name="Tritt A."/>
            <person name="Larsen D."/>
            <person name="Krusor M."/>
            <person name="Yao A.I."/>
            <person name="Wu D."/>
            <person name="Madern D."/>
            <person name="Eisen J.A."/>
            <person name="Darling A.E."/>
            <person name="Facciotti M.T."/>
        </authorList>
    </citation>
    <scope>NUCLEOTIDE SEQUENCE [LARGE SCALE GENOMIC DNA]</scope>
    <source>
        <strain evidence="2 3">DSM 18795</strain>
    </source>
</reference>
<feature type="region of interest" description="Disordered" evidence="1">
    <location>
        <begin position="26"/>
        <end position="50"/>
    </location>
</feature>
<accession>L9WXK8</accession>
<feature type="region of interest" description="Disordered" evidence="1">
    <location>
        <begin position="66"/>
        <end position="86"/>
    </location>
</feature>
<dbReference type="RefSeq" id="WP_008425519.1">
    <property type="nucleotide sequence ID" value="NZ_AOIA01000141.1"/>
</dbReference>
<dbReference type="STRING" id="1227498.C492_16568"/>
<dbReference type="EMBL" id="AOIA01000141">
    <property type="protein sequence ID" value="ELY54209.1"/>
    <property type="molecule type" value="Genomic_DNA"/>
</dbReference>
<sequence length="86" mass="9370">MQGMVDLIERTENLEDEEVQSLQEFAADLTDGSEPTPHGLPSGPGISPARERKLEIEAQRDIELLEEARVVAGPEDAGQNGEGDRE</sequence>
<dbReference type="Proteomes" id="UP000011531">
    <property type="component" value="Unassembled WGS sequence"/>
</dbReference>
<dbReference type="AlphaFoldDB" id="L9WXK8"/>
<evidence type="ECO:0000313" key="3">
    <source>
        <dbReference type="Proteomes" id="UP000011531"/>
    </source>
</evidence>
<name>L9WXK8_9EURY</name>
<gene>
    <name evidence="2" type="ORF">C492_16568</name>
</gene>